<evidence type="ECO:0000313" key="2">
    <source>
        <dbReference type="Proteomes" id="UP001607303"/>
    </source>
</evidence>
<name>A0ABD2ASN2_VESMC</name>
<sequence>MAKYNYNIILQVVYNILDFTGINVWILYKETTGENISRKDFLFQLAKQLAGDYKNVTEQFSVKAEEISSSITSQNQAHISIKYKQCQIAYVLIIKRRIFLRIIRRVPALMLSRQNWHTLRNHLSPAIIKYTNLGKPKIPASFATADVPAVTNGRADSGRVHGYVSWEPLTVSCSVTLIS</sequence>
<accession>A0ABD2ASN2</accession>
<dbReference type="AlphaFoldDB" id="A0ABD2ASN2"/>
<dbReference type="Proteomes" id="UP001607303">
    <property type="component" value="Unassembled WGS sequence"/>
</dbReference>
<proteinExistence type="predicted"/>
<gene>
    <name evidence="1" type="ORF">V1477_019464</name>
</gene>
<dbReference type="EMBL" id="JAYRBN010000114">
    <property type="protein sequence ID" value="KAL2723613.1"/>
    <property type="molecule type" value="Genomic_DNA"/>
</dbReference>
<comment type="caution">
    <text evidence="1">The sequence shown here is derived from an EMBL/GenBank/DDBJ whole genome shotgun (WGS) entry which is preliminary data.</text>
</comment>
<reference evidence="1 2" key="1">
    <citation type="journal article" date="2024" name="Ann. Entomol. Soc. Am.">
        <title>Genomic analyses of the southern and eastern yellowjacket wasps (Hymenoptera: Vespidae) reveal evolutionary signatures of social life.</title>
        <authorList>
            <person name="Catto M.A."/>
            <person name="Caine P.B."/>
            <person name="Orr S.E."/>
            <person name="Hunt B.G."/>
            <person name="Goodisman M.A.D."/>
        </authorList>
    </citation>
    <scope>NUCLEOTIDE SEQUENCE [LARGE SCALE GENOMIC DNA]</scope>
    <source>
        <strain evidence="1">232</strain>
        <tissue evidence="1">Head and thorax</tissue>
    </source>
</reference>
<protein>
    <submittedName>
        <fullName evidence="1">PiggyBac transposable element-derived protein 4-like</fullName>
    </submittedName>
</protein>
<keyword evidence="2" id="KW-1185">Reference proteome</keyword>
<evidence type="ECO:0000313" key="1">
    <source>
        <dbReference type="EMBL" id="KAL2723613.1"/>
    </source>
</evidence>
<organism evidence="1 2">
    <name type="scientific">Vespula maculifrons</name>
    <name type="common">Eastern yellow jacket</name>
    <name type="synonym">Wasp</name>
    <dbReference type="NCBI Taxonomy" id="7453"/>
    <lineage>
        <taxon>Eukaryota</taxon>
        <taxon>Metazoa</taxon>
        <taxon>Ecdysozoa</taxon>
        <taxon>Arthropoda</taxon>
        <taxon>Hexapoda</taxon>
        <taxon>Insecta</taxon>
        <taxon>Pterygota</taxon>
        <taxon>Neoptera</taxon>
        <taxon>Endopterygota</taxon>
        <taxon>Hymenoptera</taxon>
        <taxon>Apocrita</taxon>
        <taxon>Aculeata</taxon>
        <taxon>Vespoidea</taxon>
        <taxon>Vespidae</taxon>
        <taxon>Vespinae</taxon>
        <taxon>Vespula</taxon>
    </lineage>
</organism>